<organism evidence="2 3">
    <name type="scientific">Hymenobacter jeongseonensis</name>
    <dbReference type="NCBI Taxonomy" id="2791027"/>
    <lineage>
        <taxon>Bacteria</taxon>
        <taxon>Pseudomonadati</taxon>
        <taxon>Bacteroidota</taxon>
        <taxon>Cytophagia</taxon>
        <taxon>Cytophagales</taxon>
        <taxon>Hymenobacteraceae</taxon>
        <taxon>Hymenobacter</taxon>
    </lineage>
</organism>
<reference evidence="2 3" key="1">
    <citation type="submission" date="2020-11" db="EMBL/GenBank/DDBJ databases">
        <authorList>
            <person name="Kim M.K."/>
        </authorList>
    </citation>
    <scope>NUCLEOTIDE SEQUENCE [LARGE SCALE GENOMIC DNA]</scope>
    <source>
        <strain evidence="2 3">BT683</strain>
    </source>
</reference>
<protein>
    <submittedName>
        <fullName evidence="2">M48 family metallopeptidase</fullName>
    </submittedName>
</protein>
<keyword evidence="3" id="KW-1185">Reference proteome</keyword>
<dbReference type="PANTHER" id="PTHR30399">
    <property type="entry name" value="UNCHARACTERIZED PROTEIN YGJP"/>
    <property type="match status" value="1"/>
</dbReference>
<name>A0ABS0IP21_9BACT</name>
<dbReference type="Gene3D" id="3.30.2010.10">
    <property type="entry name" value="Metalloproteases ('zincins'), catalytic domain"/>
    <property type="match status" value="1"/>
</dbReference>
<dbReference type="InterPro" id="IPR002725">
    <property type="entry name" value="YgjP-like_metallopeptidase"/>
</dbReference>
<dbReference type="RefSeq" id="WP_196284145.1">
    <property type="nucleotide sequence ID" value="NZ_JADQDQ010000018.1"/>
</dbReference>
<dbReference type="Proteomes" id="UP000597617">
    <property type="component" value="Unassembled WGS sequence"/>
</dbReference>
<evidence type="ECO:0000313" key="3">
    <source>
        <dbReference type="Proteomes" id="UP000597617"/>
    </source>
</evidence>
<accession>A0ABS0IP21</accession>
<proteinExistence type="predicted"/>
<evidence type="ECO:0000313" key="2">
    <source>
        <dbReference type="EMBL" id="MBF9239794.1"/>
    </source>
</evidence>
<dbReference type="InterPro" id="IPR053136">
    <property type="entry name" value="UTP_pyrophosphatase-like"/>
</dbReference>
<feature type="domain" description="YgjP-like metallopeptidase" evidence="1">
    <location>
        <begin position="24"/>
        <end position="227"/>
    </location>
</feature>
<dbReference type="EMBL" id="JADQDQ010000018">
    <property type="protein sequence ID" value="MBF9239794.1"/>
    <property type="molecule type" value="Genomic_DNA"/>
</dbReference>
<dbReference type="Pfam" id="PF01863">
    <property type="entry name" value="YgjP-like"/>
    <property type="match status" value="1"/>
</dbReference>
<dbReference type="PANTHER" id="PTHR30399:SF1">
    <property type="entry name" value="UTP PYROPHOSPHATASE"/>
    <property type="match status" value="1"/>
</dbReference>
<gene>
    <name evidence="2" type="ORF">I2I05_20540</name>
</gene>
<evidence type="ECO:0000259" key="1">
    <source>
        <dbReference type="Pfam" id="PF01863"/>
    </source>
</evidence>
<dbReference type="CDD" id="cd07344">
    <property type="entry name" value="M48_yhfN_like"/>
    <property type="match status" value="1"/>
</dbReference>
<sequence length="230" mass="26372">MRSVQYGDRTIAYSVQERPDLKAHYLSVDKDQGVVLKGLRLPAPQSDKLVLRKARWILEKLALVQAVAAEDIVTGSRITYLGRQYYTEVVVDEAEPKARITFNHSRFRIHVSPAVADRQAAIQQALTAFFRAKAEEKLTPRVRQWAAKTGLAYADFKVRTMEKRWGSCTGANTILLNPNVVKLPYTLIDYVIVHELCHTKVKDHSKTFWTELSQHLPQWKQLDAQLQLFK</sequence>
<comment type="caution">
    <text evidence="2">The sequence shown here is derived from an EMBL/GenBank/DDBJ whole genome shotgun (WGS) entry which is preliminary data.</text>
</comment>